<evidence type="ECO:0000313" key="3">
    <source>
        <dbReference type="EMBL" id="KKM80707.1"/>
    </source>
</evidence>
<dbReference type="AlphaFoldDB" id="A0A0F9NH21"/>
<dbReference type="InterPro" id="IPR035897">
    <property type="entry name" value="Toll_tir_struct_dom_sf"/>
</dbReference>
<proteinExistence type="predicted"/>
<evidence type="ECO:0000256" key="1">
    <source>
        <dbReference type="SAM" id="MobiDB-lite"/>
    </source>
</evidence>
<dbReference type="EMBL" id="LAZR01008139">
    <property type="protein sequence ID" value="KKM80707.1"/>
    <property type="molecule type" value="Genomic_DNA"/>
</dbReference>
<dbReference type="Pfam" id="PF13676">
    <property type="entry name" value="TIR_2"/>
    <property type="match status" value="1"/>
</dbReference>
<protein>
    <recommendedName>
        <fullName evidence="2">TIR domain-containing protein</fullName>
    </recommendedName>
</protein>
<feature type="region of interest" description="Disordered" evidence="1">
    <location>
        <begin position="148"/>
        <end position="169"/>
    </location>
</feature>
<dbReference type="SMART" id="SM00255">
    <property type="entry name" value="TIR"/>
    <property type="match status" value="1"/>
</dbReference>
<dbReference type="SUPFAM" id="SSF52200">
    <property type="entry name" value="Toll/Interleukin receptor TIR domain"/>
    <property type="match status" value="1"/>
</dbReference>
<feature type="domain" description="TIR" evidence="2">
    <location>
        <begin position="1"/>
        <end position="142"/>
    </location>
</feature>
<dbReference type="InterPro" id="IPR000157">
    <property type="entry name" value="TIR_dom"/>
</dbReference>
<reference evidence="3" key="1">
    <citation type="journal article" date="2015" name="Nature">
        <title>Complex archaea that bridge the gap between prokaryotes and eukaryotes.</title>
        <authorList>
            <person name="Spang A."/>
            <person name="Saw J.H."/>
            <person name="Jorgensen S.L."/>
            <person name="Zaremba-Niedzwiedzka K."/>
            <person name="Martijn J."/>
            <person name="Lind A.E."/>
            <person name="van Eijk R."/>
            <person name="Schleper C."/>
            <person name="Guy L."/>
            <person name="Ettema T.J."/>
        </authorList>
    </citation>
    <scope>NUCLEOTIDE SEQUENCE</scope>
</reference>
<dbReference type="Gene3D" id="3.40.50.10140">
    <property type="entry name" value="Toll/interleukin-1 receptor homology (TIR) domain"/>
    <property type="match status" value="1"/>
</dbReference>
<sequence length="314" mass="35430">MPSVFFSYSHADEVLRDQLEKQLAILKRQGLIETWHDRRIDPGQEFGGEIDIHVENDDIILLLISSDFLASEYCYEKEMLRAVERHDRKEAIVIPVILRDCLWHDTPFGKILGVPTDGKPVTQWPDRDQAFREVAQAVQKAAKRLGGSAQSQALPEATQPVSPMMADPGIRSSNLRVSKSFTDRDRDAFLHEAFDYMAKYFENSLTELAARNPEIEGTFRRIDANRFTAVCYRDGKKVSACTIFMGSEHFGGIAFSGSENAATTGYNEQLTVEADEQALFMKSLGMGFGRQEGVKLTFEGGAELYWDMLIEQLQ</sequence>
<accession>A0A0F9NH21</accession>
<gene>
    <name evidence="3" type="ORF">LCGC14_1337140</name>
</gene>
<organism evidence="3">
    <name type="scientific">marine sediment metagenome</name>
    <dbReference type="NCBI Taxonomy" id="412755"/>
    <lineage>
        <taxon>unclassified sequences</taxon>
        <taxon>metagenomes</taxon>
        <taxon>ecological metagenomes</taxon>
    </lineage>
</organism>
<dbReference type="GO" id="GO:0007165">
    <property type="term" value="P:signal transduction"/>
    <property type="evidence" value="ECO:0007669"/>
    <property type="project" value="InterPro"/>
</dbReference>
<comment type="caution">
    <text evidence="3">The sequence shown here is derived from an EMBL/GenBank/DDBJ whole genome shotgun (WGS) entry which is preliminary data.</text>
</comment>
<name>A0A0F9NH21_9ZZZZ</name>
<dbReference type="PROSITE" id="PS50104">
    <property type="entry name" value="TIR"/>
    <property type="match status" value="1"/>
</dbReference>
<evidence type="ECO:0000259" key="2">
    <source>
        <dbReference type="PROSITE" id="PS50104"/>
    </source>
</evidence>